<keyword evidence="8 11" id="KW-1133">Transmembrane helix</keyword>
<evidence type="ECO:0000256" key="6">
    <source>
        <dbReference type="ARBA" id="ARBA00022777"/>
    </source>
</evidence>
<feature type="compositionally biased region" description="Pro residues" evidence="10">
    <location>
        <begin position="666"/>
        <end position="678"/>
    </location>
</feature>
<dbReference type="OrthoDB" id="377083at2759"/>
<protein>
    <recommendedName>
        <fullName evidence="3">dolichol kinase</fullName>
        <ecNumber evidence="3">2.7.1.108</ecNumber>
    </recommendedName>
</protein>
<keyword evidence="9 11" id="KW-0472">Membrane</keyword>
<feature type="transmembrane region" description="Helical" evidence="11">
    <location>
        <begin position="799"/>
        <end position="816"/>
    </location>
</feature>
<evidence type="ECO:0000256" key="10">
    <source>
        <dbReference type="SAM" id="MobiDB-lite"/>
    </source>
</evidence>
<feature type="transmembrane region" description="Helical" evidence="11">
    <location>
        <begin position="637"/>
        <end position="655"/>
    </location>
</feature>
<dbReference type="Proteomes" id="UP000245884">
    <property type="component" value="Unassembled WGS sequence"/>
</dbReference>
<feature type="compositionally biased region" description="Polar residues" evidence="10">
    <location>
        <begin position="98"/>
        <end position="107"/>
    </location>
</feature>
<gene>
    <name evidence="12" type="ORF">BDZ90DRAFT_232305</name>
</gene>
<keyword evidence="5 11" id="KW-0812">Transmembrane</keyword>
<dbReference type="EC" id="2.7.1.108" evidence="3"/>
<feature type="transmembrane region" description="Helical" evidence="11">
    <location>
        <begin position="399"/>
        <end position="420"/>
    </location>
</feature>
<feature type="compositionally biased region" description="Low complexity" evidence="10">
    <location>
        <begin position="235"/>
        <end position="246"/>
    </location>
</feature>
<evidence type="ECO:0000256" key="8">
    <source>
        <dbReference type="ARBA" id="ARBA00022989"/>
    </source>
</evidence>
<dbReference type="GO" id="GO:0043048">
    <property type="term" value="P:dolichyl monophosphate biosynthetic process"/>
    <property type="evidence" value="ECO:0007669"/>
    <property type="project" value="TreeGrafter"/>
</dbReference>
<dbReference type="AlphaFoldDB" id="A0A316UQS1"/>
<feature type="transmembrane region" description="Helical" evidence="11">
    <location>
        <begin position="822"/>
        <end position="841"/>
    </location>
</feature>
<proteinExistence type="inferred from homology"/>
<evidence type="ECO:0000313" key="13">
    <source>
        <dbReference type="Proteomes" id="UP000245884"/>
    </source>
</evidence>
<feature type="transmembrane region" description="Helical" evidence="11">
    <location>
        <begin position="584"/>
        <end position="607"/>
    </location>
</feature>
<dbReference type="GO" id="GO:0004168">
    <property type="term" value="F:dolichol kinase activity"/>
    <property type="evidence" value="ECO:0007669"/>
    <property type="project" value="UniProtKB-EC"/>
</dbReference>
<name>A0A316UQS1_9BASI</name>
<dbReference type="PANTHER" id="PTHR13205">
    <property type="entry name" value="TRANSMEMBRANE PROTEIN 15-RELATED"/>
    <property type="match status" value="1"/>
</dbReference>
<dbReference type="InterPro" id="IPR032974">
    <property type="entry name" value="Polypren_kinase"/>
</dbReference>
<evidence type="ECO:0000256" key="7">
    <source>
        <dbReference type="ARBA" id="ARBA00022824"/>
    </source>
</evidence>
<feature type="region of interest" description="Disordered" evidence="10">
    <location>
        <begin position="662"/>
        <end position="691"/>
    </location>
</feature>
<feature type="transmembrane region" description="Helical" evidence="11">
    <location>
        <begin position="861"/>
        <end position="879"/>
    </location>
</feature>
<keyword evidence="6" id="KW-0418">Kinase</keyword>
<sequence length="924" mass="101889">MERTWSGDSAASPLLEKPSYMATFDANRPRPHRRRSSMPAETLPPSQHNQSLAAIKERRKFRENNKLSSSSNLPSNGGSHIKRKRKPRPLSTTTTTTHADSSASVITSTPQPRRPSRPSLHSSNDSIYAAGPSASDDANDDSSSSSSGGEESSSATEPFRWDKKAKRSSIAVSQGLLAYLAPDSQPSTSNHTREPSPSISGPSKRSLTPTGQRIPRSHVDAAAARTSPSPSLTVPPATRSSRAAPPMRKTRGFNTVAETVLLTGTALWACWQLASRPEPEARAKASEVGVIIVGSLIYFILAGRHGMIWSTDARSYRPCPDDGSMSGLLLGPLLATTMLFASLDESILTPWRQRSPNQEGLASPPWYIEEPIEVLGIRNRQAFIKATPLTALALSRCTLVSLQTLISLILLIHLVVTRWFSSLQTRAAKSNWGRLGSYIAFSSAVTVGLFTIREVMDFFGLPVWTGLARWEVITASISFQTNMYTISRLGRGSFTLGELGIVAALGVTLMIETINLTLARLFPNSTLFLKTFRRATPLLIFQLALIVGTFFIGFLLSPLLYLSRHLAQKPVHRLRWPHKRDLHRRLLAASFYIFAMAYVVGALGLWVRWLLGGRDPWFWTAHFVVQGQRWWTRPALVIYWLVWISASITGWQTVVSRAKRFRSRPPNAPTNQQPPTPNSAPHAATVSTNSAPSGAKAIKSWSYATSPLATETNFSAKLRRPAHHHLSLNARRKFFHALAVVLYTPAIAFDPAFTHLSFSLAFSVFTFAEYVRYYALYPFGAPLHVFMSEFTDHKDSGPVILSHFYLLSGCGGGLWLEGNKQISHHTGVLILGIGDALASVIGRRYGRLHWPRSSKTIEGSAAFMSSVIFAAWLLRLAGWCEDFNLWRYSGVVCALCFMEGVSEQNDNLILPIYAFICLGLFGVA</sequence>
<feature type="transmembrane region" description="Helical" evidence="11">
    <location>
        <begin position="458"/>
        <end position="479"/>
    </location>
</feature>
<feature type="compositionally biased region" description="Low complexity" evidence="10">
    <location>
        <begin position="117"/>
        <end position="155"/>
    </location>
</feature>
<feature type="transmembrane region" description="Helical" evidence="11">
    <location>
        <begin position="499"/>
        <end position="519"/>
    </location>
</feature>
<feature type="compositionally biased region" description="Polar residues" evidence="10">
    <location>
        <begin position="184"/>
        <end position="211"/>
    </location>
</feature>
<feature type="region of interest" description="Disordered" evidence="10">
    <location>
        <begin position="181"/>
        <end position="250"/>
    </location>
</feature>
<dbReference type="GO" id="GO:0005789">
    <property type="term" value="C:endoplasmic reticulum membrane"/>
    <property type="evidence" value="ECO:0007669"/>
    <property type="project" value="UniProtKB-SubCell"/>
</dbReference>
<evidence type="ECO:0000313" key="12">
    <source>
        <dbReference type="EMBL" id="PWN27324.1"/>
    </source>
</evidence>
<keyword evidence="13" id="KW-1185">Reference proteome</keyword>
<feature type="region of interest" description="Disordered" evidence="10">
    <location>
        <begin position="1"/>
        <end position="166"/>
    </location>
</feature>
<evidence type="ECO:0000256" key="4">
    <source>
        <dbReference type="ARBA" id="ARBA00022679"/>
    </source>
</evidence>
<feature type="transmembrane region" description="Helical" evidence="11">
    <location>
        <begin position="432"/>
        <end position="452"/>
    </location>
</feature>
<evidence type="ECO:0000256" key="5">
    <source>
        <dbReference type="ARBA" id="ARBA00022692"/>
    </source>
</evidence>
<comment type="subcellular location">
    <subcellularLocation>
        <location evidence="1">Endoplasmic reticulum membrane</location>
        <topology evidence="1">Multi-pass membrane protein</topology>
    </subcellularLocation>
</comment>
<dbReference type="PANTHER" id="PTHR13205:SF15">
    <property type="entry name" value="DOLICHOL KINASE"/>
    <property type="match status" value="1"/>
</dbReference>
<keyword evidence="7" id="KW-0256">Endoplasmic reticulum</keyword>
<organism evidence="12 13">
    <name type="scientific">Jaminaea rosea</name>
    <dbReference type="NCBI Taxonomy" id="1569628"/>
    <lineage>
        <taxon>Eukaryota</taxon>
        <taxon>Fungi</taxon>
        <taxon>Dikarya</taxon>
        <taxon>Basidiomycota</taxon>
        <taxon>Ustilaginomycotina</taxon>
        <taxon>Exobasidiomycetes</taxon>
        <taxon>Microstromatales</taxon>
        <taxon>Microstromatales incertae sedis</taxon>
        <taxon>Jaminaea</taxon>
    </lineage>
</organism>
<accession>A0A316UQS1</accession>
<evidence type="ECO:0000256" key="1">
    <source>
        <dbReference type="ARBA" id="ARBA00004477"/>
    </source>
</evidence>
<reference evidence="12 13" key="1">
    <citation type="journal article" date="2018" name="Mol. Biol. Evol.">
        <title>Broad Genomic Sampling Reveals a Smut Pathogenic Ancestry of the Fungal Clade Ustilaginomycotina.</title>
        <authorList>
            <person name="Kijpornyongpan T."/>
            <person name="Mondo S.J."/>
            <person name="Barry K."/>
            <person name="Sandor L."/>
            <person name="Lee J."/>
            <person name="Lipzen A."/>
            <person name="Pangilinan J."/>
            <person name="LaButti K."/>
            <person name="Hainaut M."/>
            <person name="Henrissat B."/>
            <person name="Grigoriev I.V."/>
            <person name="Spatafora J.W."/>
            <person name="Aime M.C."/>
        </authorList>
    </citation>
    <scope>NUCLEOTIDE SEQUENCE [LARGE SCALE GENOMIC DNA]</scope>
    <source>
        <strain evidence="12 13">MCA 5214</strain>
    </source>
</reference>
<dbReference type="GeneID" id="37028024"/>
<evidence type="ECO:0000256" key="9">
    <source>
        <dbReference type="ARBA" id="ARBA00023136"/>
    </source>
</evidence>
<dbReference type="EMBL" id="KZ819668">
    <property type="protein sequence ID" value="PWN27324.1"/>
    <property type="molecule type" value="Genomic_DNA"/>
</dbReference>
<feature type="transmembrane region" description="Helical" evidence="11">
    <location>
        <begin position="539"/>
        <end position="563"/>
    </location>
</feature>
<dbReference type="RefSeq" id="XP_025361936.1">
    <property type="nucleotide sequence ID" value="XM_025506201.1"/>
</dbReference>
<keyword evidence="4" id="KW-0808">Transferase</keyword>
<feature type="transmembrane region" description="Helical" evidence="11">
    <location>
        <begin position="734"/>
        <end position="758"/>
    </location>
</feature>
<feature type="compositionally biased region" description="Low complexity" evidence="10">
    <location>
        <begin position="66"/>
        <end position="79"/>
    </location>
</feature>
<comment type="similarity">
    <text evidence="2">Belongs to the polyprenol kinase family.</text>
</comment>
<evidence type="ECO:0000256" key="3">
    <source>
        <dbReference type="ARBA" id="ARBA00012132"/>
    </source>
</evidence>
<evidence type="ECO:0000256" key="2">
    <source>
        <dbReference type="ARBA" id="ARBA00010794"/>
    </source>
</evidence>
<evidence type="ECO:0000256" key="11">
    <source>
        <dbReference type="SAM" id="Phobius"/>
    </source>
</evidence>
<dbReference type="STRING" id="1569628.A0A316UQS1"/>